<sequence length="96" mass="9750">MALTKIKVAIALCGAAALAGCAVPPQGTTAQDVTSFEAAVASIGCVLHTEADYLPVELQTGLTREQTQSMAAYVLTAKRAVRLENGGVKLTTGACA</sequence>
<gene>
    <name evidence="1" type="ORF">RZS32_015020</name>
</gene>
<dbReference type="PROSITE" id="PS51257">
    <property type="entry name" value="PROKAR_LIPOPROTEIN"/>
    <property type="match status" value="1"/>
</dbReference>
<evidence type="ECO:0008006" key="3">
    <source>
        <dbReference type="Google" id="ProtNLM"/>
    </source>
</evidence>
<name>A0ABZ2TD96_9RHOB</name>
<reference evidence="1 2" key="1">
    <citation type="submission" date="2024-02" db="EMBL/GenBank/DDBJ databases">
        <title>Roseovarius strain W115 nov., isolated from a marine algae.</title>
        <authorList>
            <person name="Lee M.W."/>
            <person name="Lee J.K."/>
            <person name="Kim J.M."/>
            <person name="Choi D.G."/>
            <person name="Baek J.H."/>
            <person name="Bayburt H."/>
            <person name="Jung J.J."/>
            <person name="Han D.M."/>
            <person name="Jeon C.O."/>
        </authorList>
    </citation>
    <scope>NUCLEOTIDE SEQUENCE [LARGE SCALE GENOMIC DNA]</scope>
    <source>
        <strain evidence="1 2">W115</strain>
    </source>
</reference>
<evidence type="ECO:0000313" key="2">
    <source>
        <dbReference type="Proteomes" id="UP001281305"/>
    </source>
</evidence>
<accession>A0ABZ2TD96</accession>
<keyword evidence="2" id="KW-1185">Reference proteome</keyword>
<proteinExistence type="predicted"/>
<organism evidence="1 2">
    <name type="scientific">Roseovarius rhodophyticola</name>
    <dbReference type="NCBI Taxonomy" id="3080827"/>
    <lineage>
        <taxon>Bacteria</taxon>
        <taxon>Pseudomonadati</taxon>
        <taxon>Pseudomonadota</taxon>
        <taxon>Alphaproteobacteria</taxon>
        <taxon>Rhodobacterales</taxon>
        <taxon>Roseobacteraceae</taxon>
        <taxon>Roseovarius</taxon>
    </lineage>
</organism>
<dbReference type="RefSeq" id="WP_317057768.1">
    <property type="nucleotide sequence ID" value="NZ_CP146606.1"/>
</dbReference>
<dbReference type="Proteomes" id="UP001281305">
    <property type="component" value="Chromosome"/>
</dbReference>
<protein>
    <recommendedName>
        <fullName evidence="3">NADH dehydrogenase</fullName>
    </recommendedName>
</protein>
<evidence type="ECO:0000313" key="1">
    <source>
        <dbReference type="EMBL" id="WYK17697.1"/>
    </source>
</evidence>
<dbReference type="EMBL" id="CP146606">
    <property type="protein sequence ID" value="WYK17697.1"/>
    <property type="molecule type" value="Genomic_DNA"/>
</dbReference>